<dbReference type="InterPro" id="IPR007607">
    <property type="entry name" value="BacA/B"/>
</dbReference>
<evidence type="ECO:0000313" key="3">
    <source>
        <dbReference type="Proteomes" id="UP000626844"/>
    </source>
</evidence>
<organism evidence="2 3">
    <name type="scientific">Metabacillus arenae</name>
    <dbReference type="NCBI Taxonomy" id="2771434"/>
    <lineage>
        <taxon>Bacteria</taxon>
        <taxon>Bacillati</taxon>
        <taxon>Bacillota</taxon>
        <taxon>Bacilli</taxon>
        <taxon>Bacillales</taxon>
        <taxon>Bacillaceae</taxon>
        <taxon>Metabacillus</taxon>
    </lineage>
</organism>
<dbReference type="Pfam" id="PF04519">
    <property type="entry name" value="Bactofilin"/>
    <property type="match status" value="1"/>
</dbReference>
<name>A0A926NA04_9BACI</name>
<dbReference type="Proteomes" id="UP000626844">
    <property type="component" value="Unassembled WGS sequence"/>
</dbReference>
<protein>
    <submittedName>
        <fullName evidence="2">Polymer-forming cytoskeletal protein</fullName>
    </submittedName>
</protein>
<comment type="similarity">
    <text evidence="1">Belongs to the bactofilin family.</text>
</comment>
<comment type="caution">
    <text evidence="2">The sequence shown here is derived from an EMBL/GenBank/DDBJ whole genome shotgun (WGS) entry which is preliminary data.</text>
</comment>
<evidence type="ECO:0000256" key="1">
    <source>
        <dbReference type="ARBA" id="ARBA00044755"/>
    </source>
</evidence>
<dbReference type="AlphaFoldDB" id="A0A926NA04"/>
<gene>
    <name evidence="2" type="ORF">IC621_04740</name>
</gene>
<dbReference type="EMBL" id="JACXAI010000004">
    <property type="protein sequence ID" value="MBD1379529.1"/>
    <property type="molecule type" value="Genomic_DNA"/>
</dbReference>
<dbReference type="PANTHER" id="PTHR35024">
    <property type="entry name" value="HYPOTHETICAL CYTOSOLIC PROTEIN"/>
    <property type="match status" value="1"/>
</dbReference>
<keyword evidence="3" id="KW-1185">Reference proteome</keyword>
<evidence type="ECO:0000313" key="2">
    <source>
        <dbReference type="EMBL" id="MBD1379529.1"/>
    </source>
</evidence>
<dbReference type="RefSeq" id="WP_191156275.1">
    <property type="nucleotide sequence ID" value="NZ_JACXAI010000004.1"/>
</dbReference>
<accession>A0A926NA04</accession>
<dbReference type="PANTHER" id="PTHR35024:SF4">
    <property type="entry name" value="POLYMER-FORMING CYTOSKELETAL PROTEIN"/>
    <property type="match status" value="1"/>
</dbReference>
<proteinExistence type="inferred from homology"/>
<sequence length="263" mass="28293">MGNLHLEELEELKINGSGIATGGMYKNVKLNGSGKINGDIECQDMKISGSGKVKGNIKAENIKTSGSSLLEGDVEAEYIESNGSSEITGDVKCGAVSINGSSAFRQDITCEKIEVNGTSKIGGELSGGKIRVNGSMKVAEGCEGEEVIVKGSIQVGGLLNADFIDLKLGFHSNVKEIGGEKINIKKYSSLNLFKRLWDVIVQRNYHLEADVIEGDVIHLEATKAKLVRGKDIIISEKCEIDTVEYTDSIDIHPNSVVREKVHV</sequence>
<reference evidence="2" key="1">
    <citation type="submission" date="2020-09" db="EMBL/GenBank/DDBJ databases">
        <title>A novel bacterium of genus Bacillus, isolated from South China Sea.</title>
        <authorList>
            <person name="Huang H."/>
            <person name="Mo K."/>
            <person name="Hu Y."/>
        </authorList>
    </citation>
    <scope>NUCLEOTIDE SEQUENCE</scope>
    <source>
        <strain evidence="2">IB182487</strain>
    </source>
</reference>